<comment type="caution">
    <text evidence="2">The sequence shown here is derived from an EMBL/GenBank/DDBJ whole genome shotgun (WGS) entry which is preliminary data.</text>
</comment>
<dbReference type="InParanoid" id="A0A1Z5K901"/>
<evidence type="ECO:0000313" key="2">
    <source>
        <dbReference type="EMBL" id="GAX22760.1"/>
    </source>
</evidence>
<feature type="region of interest" description="Disordered" evidence="1">
    <location>
        <begin position="123"/>
        <end position="146"/>
    </location>
</feature>
<evidence type="ECO:0000256" key="1">
    <source>
        <dbReference type="SAM" id="MobiDB-lite"/>
    </source>
</evidence>
<evidence type="ECO:0000313" key="3">
    <source>
        <dbReference type="Proteomes" id="UP000198406"/>
    </source>
</evidence>
<accession>A0A1Z5K901</accession>
<sequence>MLSPSNGCVMRIKTSISSNINEEQCNRMENERPQVPPPFYGIYNDNDNDDNPRFTKEDMNILHKATFAMIDAIQKKTQDQISPLETRLMAILTSCRRDTGTLSSETDNVFQRAVQLLWNASPSIAEDDNDDGDHDNGDGIETGSTEDVDDMLFTAMQLTEERNQLIEDNNLKIHDVAMDLNAVINAHGFDINEFDV</sequence>
<organism evidence="2 3">
    <name type="scientific">Fistulifera solaris</name>
    <name type="common">Oleaginous diatom</name>
    <dbReference type="NCBI Taxonomy" id="1519565"/>
    <lineage>
        <taxon>Eukaryota</taxon>
        <taxon>Sar</taxon>
        <taxon>Stramenopiles</taxon>
        <taxon>Ochrophyta</taxon>
        <taxon>Bacillariophyta</taxon>
        <taxon>Bacillariophyceae</taxon>
        <taxon>Bacillariophycidae</taxon>
        <taxon>Naviculales</taxon>
        <taxon>Naviculaceae</taxon>
        <taxon>Fistulifera</taxon>
    </lineage>
</organism>
<proteinExistence type="predicted"/>
<gene>
    <name evidence="2" type="ORF">FisN_11Hu349</name>
</gene>
<reference evidence="2 3" key="1">
    <citation type="journal article" date="2015" name="Plant Cell">
        <title>Oil accumulation by the oleaginous diatom Fistulifera solaris as revealed by the genome and transcriptome.</title>
        <authorList>
            <person name="Tanaka T."/>
            <person name="Maeda Y."/>
            <person name="Veluchamy A."/>
            <person name="Tanaka M."/>
            <person name="Abida H."/>
            <person name="Marechal E."/>
            <person name="Bowler C."/>
            <person name="Muto M."/>
            <person name="Sunaga Y."/>
            <person name="Tanaka M."/>
            <person name="Yoshino T."/>
            <person name="Taniguchi T."/>
            <person name="Fukuda Y."/>
            <person name="Nemoto M."/>
            <person name="Matsumoto M."/>
            <person name="Wong P.S."/>
            <person name="Aburatani S."/>
            <person name="Fujibuchi W."/>
        </authorList>
    </citation>
    <scope>NUCLEOTIDE SEQUENCE [LARGE SCALE GENOMIC DNA]</scope>
    <source>
        <strain evidence="2 3">JPCC DA0580</strain>
    </source>
</reference>
<name>A0A1Z5K901_FISSO</name>
<dbReference type="Proteomes" id="UP000198406">
    <property type="component" value="Unassembled WGS sequence"/>
</dbReference>
<protein>
    <submittedName>
        <fullName evidence="2">Uncharacterized protein</fullName>
    </submittedName>
</protein>
<dbReference type="EMBL" id="BDSP01000190">
    <property type="protein sequence ID" value="GAX22760.1"/>
    <property type="molecule type" value="Genomic_DNA"/>
</dbReference>
<dbReference type="AlphaFoldDB" id="A0A1Z5K901"/>
<keyword evidence="3" id="KW-1185">Reference proteome</keyword>